<gene>
    <name evidence="1" type="ORF">C0W27_20840</name>
</gene>
<evidence type="ECO:0000313" key="1">
    <source>
        <dbReference type="EMBL" id="PSX03944.1"/>
    </source>
</evidence>
<evidence type="ECO:0000313" key="2">
    <source>
        <dbReference type="Proteomes" id="UP000240989"/>
    </source>
</evidence>
<dbReference type="RefSeq" id="WP_045152822.1">
    <property type="nucleotide sequence ID" value="NZ_JZSW01000007.1"/>
</dbReference>
<organism evidence="1 2">
    <name type="scientific">Photobacterium angustum</name>
    <dbReference type="NCBI Taxonomy" id="661"/>
    <lineage>
        <taxon>Bacteria</taxon>
        <taxon>Pseudomonadati</taxon>
        <taxon>Pseudomonadota</taxon>
        <taxon>Gammaproteobacteria</taxon>
        <taxon>Vibrionales</taxon>
        <taxon>Vibrionaceae</taxon>
        <taxon>Photobacterium</taxon>
    </lineage>
</organism>
<dbReference type="Proteomes" id="UP000240989">
    <property type="component" value="Unassembled WGS sequence"/>
</dbReference>
<sequence length="610" mass="70613">MRIPIVKADWPKSFNSTAKYIGRHWPKGKLTLSKSREVSAKLMGYHSVHDVARELQESLPDRCYSTKSMAASMAVKSVLLYGLPPVASYQFFSAIPWVNLTVWRDTSEYRYEQLRTQGRLVLDEYHGMMSYYTPSLLADAWVQGKIPKFEFTLDKDGMMFDRRQLERILEFASPSEEDLEECGSSLSVEDYFNTHILPNAWCPVEEAISRLNPNDPVYWMAPEFVEIIKVDDDSYVLRNEQLSAFYPGTYTSNELAESIAKLFKLDTISDIETECEISLDKYGRECESEKFGMHGSFILDDQVYYRQFKLNDYSAFVENPFIDFLLDNITFKNWFSIPESVLCANKLAAINKAYTVLDSIMDSSPNGNQALVNLGVSDVLPLIYRSCFYDLESLKAEDQFNIENRYFEDAAEELEAKKELSELIAYCDVIGSEVLNLMPELKAYYDPRVIGYRYQQLYSEYDYDEWQHEESSSDLTLERRTGFFISMITDHLCNEFNQSAKGIASQSVRWLLVSVENGIITLEELKSGFQRMMDMYSMFNDDEDVLKKIASFCNKPKLEPCGDFINHGREYKPTFKSDVDQRYKRLSDLYKLCRSANAKSVYVTQTTFDK</sequence>
<keyword evidence="2" id="KW-1185">Reference proteome</keyword>
<dbReference type="EMBL" id="PYOU01000027">
    <property type="protein sequence ID" value="PSX03944.1"/>
    <property type="molecule type" value="Genomic_DNA"/>
</dbReference>
<name>A0ABX5GZ32_PHOAN</name>
<reference evidence="1 2" key="1">
    <citation type="submission" date="2018-01" db="EMBL/GenBank/DDBJ databases">
        <title>Whole genome sequencing of Histamine producing bacteria.</title>
        <authorList>
            <person name="Butler K."/>
        </authorList>
    </citation>
    <scope>NUCLEOTIDE SEQUENCE [LARGE SCALE GENOMIC DNA]</scope>
    <source>
        <strain evidence="1 2">A6-1</strain>
    </source>
</reference>
<protein>
    <submittedName>
        <fullName evidence="1">Uncharacterized protein</fullName>
    </submittedName>
</protein>
<comment type="caution">
    <text evidence="1">The sequence shown here is derived from an EMBL/GenBank/DDBJ whole genome shotgun (WGS) entry which is preliminary data.</text>
</comment>
<accession>A0ABX5GZ32</accession>
<proteinExistence type="predicted"/>